<dbReference type="EMBL" id="ADCP02000001">
    <property type="protein sequence ID" value="EFV43209.1"/>
    <property type="molecule type" value="Genomic_DNA"/>
</dbReference>
<proteinExistence type="predicted"/>
<keyword evidence="2" id="KW-1185">Reference proteome</keyword>
<dbReference type="Proteomes" id="UP000006034">
    <property type="component" value="Unassembled WGS sequence"/>
</dbReference>
<protein>
    <submittedName>
        <fullName evidence="1">Uncharacterized protein</fullName>
    </submittedName>
</protein>
<name>E5Y9T2_BILW3</name>
<reference evidence="1 2" key="2">
    <citation type="submission" date="2013-04" db="EMBL/GenBank/DDBJ databases">
        <title>The Genome Sequence of Bilophila wadsworthia 3_1_6.</title>
        <authorList>
            <consortium name="The Broad Institute Genomics Platform"/>
            <person name="Earl A."/>
            <person name="Ward D."/>
            <person name="Feldgarden M."/>
            <person name="Gevers D."/>
            <person name="Sibley C."/>
            <person name="Strauss J."/>
            <person name="Allen-Vercoe E."/>
            <person name="Walker B."/>
            <person name="Young S."/>
            <person name="Zeng Q."/>
            <person name="Gargeya S."/>
            <person name="Fitzgerald M."/>
            <person name="Haas B."/>
            <person name="Abouelleil A."/>
            <person name="Allen A.W."/>
            <person name="Alvarado L."/>
            <person name="Arachchi H.M."/>
            <person name="Berlin A.M."/>
            <person name="Chapman S.B."/>
            <person name="Gainer-Dewar J."/>
            <person name="Goldberg J."/>
            <person name="Griggs A."/>
            <person name="Gujja S."/>
            <person name="Hansen M."/>
            <person name="Howarth C."/>
            <person name="Imamovic A."/>
            <person name="Ireland A."/>
            <person name="Larimer J."/>
            <person name="McCowan C."/>
            <person name="Murphy C."/>
            <person name="Pearson M."/>
            <person name="Poon T.W."/>
            <person name="Priest M."/>
            <person name="Roberts A."/>
            <person name="Saif S."/>
            <person name="Shea T."/>
            <person name="Sisk P."/>
            <person name="Sykes S."/>
            <person name="Wortman J."/>
            <person name="Nusbaum C."/>
            <person name="Birren B."/>
        </authorList>
    </citation>
    <scope>NUCLEOTIDE SEQUENCE [LARGE SCALE GENOMIC DNA]</scope>
    <source>
        <strain evidence="1 2">3_1_6</strain>
    </source>
</reference>
<evidence type="ECO:0000313" key="1">
    <source>
        <dbReference type="EMBL" id="EFV43209.1"/>
    </source>
</evidence>
<dbReference type="AlphaFoldDB" id="E5Y9T2"/>
<dbReference type="RefSeq" id="WP_005029201.1">
    <property type="nucleotide sequence ID" value="NZ_KE150238.1"/>
</dbReference>
<dbReference type="GeneID" id="78084659"/>
<evidence type="ECO:0000313" key="2">
    <source>
        <dbReference type="Proteomes" id="UP000006034"/>
    </source>
</evidence>
<organism evidence="1 2">
    <name type="scientific">Bilophila wadsworthia (strain 3_1_6)</name>
    <dbReference type="NCBI Taxonomy" id="563192"/>
    <lineage>
        <taxon>Bacteria</taxon>
        <taxon>Pseudomonadati</taxon>
        <taxon>Thermodesulfobacteriota</taxon>
        <taxon>Desulfovibrionia</taxon>
        <taxon>Desulfovibrionales</taxon>
        <taxon>Desulfovibrionaceae</taxon>
        <taxon>Bilophila</taxon>
    </lineage>
</organism>
<accession>E5Y9T2</accession>
<sequence length="278" mass="27731">MGMDGLVPTFSVNGDGNGYNGGGWGDAVGAFAGALIGSWWGNGWGGGFGNGGGNGGCCGSAPSAPSVVIAGGAGGCGSTAELDALTGLQASVNSLGLQSLQGQNTTNMAMCQGFSGVVAADNANTASLMNATTQGFAGLNTAIMTGDQGIQQSLCQGFNGLNTAVLVSSKDAALQNCQSTNQLTNAIDSCCCTTQRTIAAEGSATRALVSQLDRERLLTQICDLKSENSSLKNQNFTTAAISALGSQLRTEMQQNTLNIIGHMAVIPRPTSGTATAAA</sequence>
<reference evidence="1 2" key="1">
    <citation type="submission" date="2010-10" db="EMBL/GenBank/DDBJ databases">
        <authorList>
            <consortium name="The Broad Institute Genome Sequencing Platform"/>
            <person name="Ward D."/>
            <person name="Earl A."/>
            <person name="Feldgarden M."/>
            <person name="Young S.K."/>
            <person name="Gargeya S."/>
            <person name="Zeng Q."/>
            <person name="Alvarado L."/>
            <person name="Berlin A."/>
            <person name="Bochicchio J."/>
            <person name="Chapman S.B."/>
            <person name="Chen Z."/>
            <person name="Freedman E."/>
            <person name="Gellesch M."/>
            <person name="Goldberg J."/>
            <person name="Griggs A."/>
            <person name="Gujja S."/>
            <person name="Heilman E."/>
            <person name="Heiman D."/>
            <person name="Howarth C."/>
            <person name="Mehta T."/>
            <person name="Neiman D."/>
            <person name="Pearson M."/>
            <person name="Roberts A."/>
            <person name="Saif S."/>
            <person name="Shea T."/>
            <person name="Shenoy N."/>
            <person name="Sisk P."/>
            <person name="Stolte C."/>
            <person name="Sykes S."/>
            <person name="White J."/>
            <person name="Yandava C."/>
            <person name="Allen-Vercoe E."/>
            <person name="Sibley C."/>
            <person name="Ambrose C.E."/>
            <person name="Strauss J."/>
            <person name="Daigneault M."/>
            <person name="Haas B."/>
            <person name="Nusbaum C."/>
            <person name="Birren B."/>
        </authorList>
    </citation>
    <scope>NUCLEOTIDE SEQUENCE [LARGE SCALE GENOMIC DNA]</scope>
    <source>
        <strain evidence="1 2">3_1_6</strain>
    </source>
</reference>
<comment type="caution">
    <text evidence="1">The sequence shown here is derived from an EMBL/GenBank/DDBJ whole genome shotgun (WGS) entry which is preliminary data.</text>
</comment>
<dbReference type="HOGENOM" id="CLU_999887_0_0_7"/>
<gene>
    <name evidence="1" type="ORF">HMPREF0179_02950</name>
</gene>